<evidence type="ECO:0000313" key="2">
    <source>
        <dbReference type="EMBL" id="KAJ1141813.1"/>
    </source>
</evidence>
<name>A0AAV7QTP9_PLEWA</name>
<proteinExistence type="predicted"/>
<dbReference type="EMBL" id="JANPWB010000010">
    <property type="protein sequence ID" value="KAJ1141813.1"/>
    <property type="molecule type" value="Genomic_DNA"/>
</dbReference>
<protein>
    <submittedName>
        <fullName evidence="2">Uncharacterized protein</fullName>
    </submittedName>
</protein>
<dbReference type="AlphaFoldDB" id="A0AAV7QTP9"/>
<dbReference type="Proteomes" id="UP001066276">
    <property type="component" value="Chromosome 6"/>
</dbReference>
<organism evidence="2 3">
    <name type="scientific">Pleurodeles waltl</name>
    <name type="common">Iberian ribbed newt</name>
    <dbReference type="NCBI Taxonomy" id="8319"/>
    <lineage>
        <taxon>Eukaryota</taxon>
        <taxon>Metazoa</taxon>
        <taxon>Chordata</taxon>
        <taxon>Craniata</taxon>
        <taxon>Vertebrata</taxon>
        <taxon>Euteleostomi</taxon>
        <taxon>Amphibia</taxon>
        <taxon>Batrachia</taxon>
        <taxon>Caudata</taxon>
        <taxon>Salamandroidea</taxon>
        <taxon>Salamandridae</taxon>
        <taxon>Pleurodelinae</taxon>
        <taxon>Pleurodeles</taxon>
    </lineage>
</organism>
<comment type="caution">
    <text evidence="2">The sequence shown here is derived from an EMBL/GenBank/DDBJ whole genome shotgun (WGS) entry which is preliminary data.</text>
</comment>
<keyword evidence="3" id="KW-1185">Reference proteome</keyword>
<feature type="region of interest" description="Disordered" evidence="1">
    <location>
        <begin position="1"/>
        <end position="43"/>
    </location>
</feature>
<feature type="region of interest" description="Disordered" evidence="1">
    <location>
        <begin position="74"/>
        <end position="94"/>
    </location>
</feature>
<sequence>MSPYSLEGRLCVRTKPLDGERKRRRNEENLAPKRPTERSKKRLTFLRSGKKWQPLPGEQFQTVKAMITSVRENSLEAARQRADEMKPQTMQHAA</sequence>
<accession>A0AAV7QTP9</accession>
<evidence type="ECO:0000256" key="1">
    <source>
        <dbReference type="SAM" id="MobiDB-lite"/>
    </source>
</evidence>
<reference evidence="2" key="1">
    <citation type="journal article" date="2022" name="bioRxiv">
        <title>Sequencing and chromosome-scale assembly of the giantPleurodeles waltlgenome.</title>
        <authorList>
            <person name="Brown T."/>
            <person name="Elewa A."/>
            <person name="Iarovenko S."/>
            <person name="Subramanian E."/>
            <person name="Araus A.J."/>
            <person name="Petzold A."/>
            <person name="Susuki M."/>
            <person name="Suzuki K.-i.T."/>
            <person name="Hayashi T."/>
            <person name="Toyoda A."/>
            <person name="Oliveira C."/>
            <person name="Osipova E."/>
            <person name="Leigh N.D."/>
            <person name="Simon A."/>
            <person name="Yun M.H."/>
        </authorList>
    </citation>
    <scope>NUCLEOTIDE SEQUENCE</scope>
    <source>
        <strain evidence="2">20211129_DDA</strain>
        <tissue evidence="2">Liver</tissue>
    </source>
</reference>
<evidence type="ECO:0000313" key="3">
    <source>
        <dbReference type="Proteomes" id="UP001066276"/>
    </source>
</evidence>
<gene>
    <name evidence="2" type="ORF">NDU88_008141</name>
</gene>
<feature type="compositionally biased region" description="Basic and acidic residues" evidence="1">
    <location>
        <begin position="15"/>
        <end position="38"/>
    </location>
</feature>